<dbReference type="Proteomes" id="UP000070633">
    <property type="component" value="Unassembled WGS sequence"/>
</dbReference>
<comment type="subcellular location">
    <subcellularLocation>
        <location evidence="1">Cell membrane</location>
        <topology evidence="1">Multi-pass membrane protein</topology>
    </subcellularLocation>
</comment>
<feature type="transmembrane region" description="Helical" evidence="7">
    <location>
        <begin position="6"/>
        <end position="23"/>
    </location>
</feature>
<keyword evidence="4 7" id="KW-0812">Transmembrane</keyword>
<dbReference type="PANTHER" id="PTHR30221">
    <property type="entry name" value="SMALL-CONDUCTANCE MECHANOSENSITIVE CHANNEL"/>
    <property type="match status" value="1"/>
</dbReference>
<dbReference type="InterPro" id="IPR023408">
    <property type="entry name" value="MscS_beta-dom_sf"/>
</dbReference>
<accession>A0ABR5TKA0</accession>
<dbReference type="InterPro" id="IPR045275">
    <property type="entry name" value="MscS_archaea/bacteria_type"/>
</dbReference>
<keyword evidence="6 7" id="KW-0472">Membrane</keyword>
<evidence type="ECO:0008006" key="12">
    <source>
        <dbReference type="Google" id="ProtNLM"/>
    </source>
</evidence>
<feature type="domain" description="Mechanosensitive ion channel MscS C-terminal" evidence="9">
    <location>
        <begin position="193"/>
        <end position="272"/>
    </location>
</feature>
<dbReference type="Pfam" id="PF21082">
    <property type="entry name" value="MS_channel_3rd"/>
    <property type="match status" value="1"/>
</dbReference>
<reference evidence="10 11" key="1">
    <citation type="journal article" date="2016" name="Sci. Rep.">
        <title>Metabolic traits of an uncultured archaeal lineage -MSBL1- from brine pools of the Red Sea.</title>
        <authorList>
            <person name="Mwirichia R."/>
            <person name="Alam I."/>
            <person name="Rashid M."/>
            <person name="Vinu M."/>
            <person name="Ba-Alawi W."/>
            <person name="Anthony Kamau A."/>
            <person name="Kamanda Ngugi D."/>
            <person name="Goker M."/>
            <person name="Klenk H.P."/>
            <person name="Bajic V."/>
            <person name="Stingl U."/>
        </authorList>
    </citation>
    <scope>NUCLEOTIDE SEQUENCE [LARGE SCALE GENOMIC DNA]</scope>
    <source>
        <strain evidence="10">SCGC-AAA382M17</strain>
    </source>
</reference>
<keyword evidence="3" id="KW-1003">Cell membrane</keyword>
<keyword evidence="5 7" id="KW-1133">Transmembrane helix</keyword>
<evidence type="ECO:0000259" key="8">
    <source>
        <dbReference type="Pfam" id="PF00924"/>
    </source>
</evidence>
<evidence type="ECO:0000256" key="5">
    <source>
        <dbReference type="ARBA" id="ARBA00022989"/>
    </source>
</evidence>
<gene>
    <name evidence="10" type="ORF">AKJ55_01055</name>
</gene>
<dbReference type="InterPro" id="IPR049278">
    <property type="entry name" value="MS_channel_C"/>
</dbReference>
<sequence length="294" mass="34323">MFFYELLVFFIGLFILLFIRRSLKSVKNRGESFISKLRFFEAVKTKVAFKSDKKQKEKALEGYNQRFSIIRRTILIIYVLIWILILITPLFDRISATFVSVIAAIIAAIIGIASRPFLENLIAGVVITFSKQFRVGDTVLIDNHYGTVEDITITHTVIKLWDWKRLVIPNNAMLNKEMVSYTTKDSYLWAHVEFWISYDADIFKVEEIALDAASRSLHFARTGVPRFWIMEMDKEGIKCWVAAWALTPTEAWYLKIDVRKRLIQEFKKNGIKTHAFNLDGVNEHFFDQDCNEKE</sequence>
<dbReference type="Pfam" id="PF00924">
    <property type="entry name" value="MS_channel_2nd"/>
    <property type="match status" value="1"/>
</dbReference>
<protein>
    <recommendedName>
        <fullName evidence="12">Mechanosensitive ion channel protein MscS</fullName>
    </recommendedName>
</protein>
<organism evidence="10 11">
    <name type="scientific">candidate division MSBL1 archaeon SCGC-AAA382M17</name>
    <dbReference type="NCBI Taxonomy" id="1698284"/>
    <lineage>
        <taxon>Archaea</taxon>
        <taxon>Methanobacteriati</taxon>
        <taxon>Methanobacteriota</taxon>
        <taxon>candidate division MSBL1</taxon>
    </lineage>
</organism>
<keyword evidence="11" id="KW-1185">Reference proteome</keyword>
<dbReference type="Gene3D" id="1.10.287.1260">
    <property type="match status" value="1"/>
</dbReference>
<evidence type="ECO:0000259" key="9">
    <source>
        <dbReference type="Pfam" id="PF21082"/>
    </source>
</evidence>
<feature type="domain" description="Mechanosensitive ion channel MscS" evidence="8">
    <location>
        <begin position="118"/>
        <end position="179"/>
    </location>
</feature>
<feature type="transmembrane region" description="Helical" evidence="7">
    <location>
        <begin position="69"/>
        <end position="88"/>
    </location>
</feature>
<dbReference type="SUPFAM" id="SSF82689">
    <property type="entry name" value="Mechanosensitive channel protein MscS (YggB), C-terminal domain"/>
    <property type="match status" value="1"/>
</dbReference>
<evidence type="ECO:0000256" key="4">
    <source>
        <dbReference type="ARBA" id="ARBA00022692"/>
    </source>
</evidence>
<dbReference type="PANTHER" id="PTHR30221:SF1">
    <property type="entry name" value="SMALL-CONDUCTANCE MECHANOSENSITIVE CHANNEL"/>
    <property type="match status" value="1"/>
</dbReference>
<dbReference type="Gene3D" id="2.30.30.60">
    <property type="match status" value="1"/>
</dbReference>
<proteinExistence type="inferred from homology"/>
<dbReference type="SUPFAM" id="SSF50182">
    <property type="entry name" value="Sm-like ribonucleoproteins"/>
    <property type="match status" value="1"/>
</dbReference>
<evidence type="ECO:0000313" key="10">
    <source>
        <dbReference type="EMBL" id="KXB08419.1"/>
    </source>
</evidence>
<dbReference type="Gene3D" id="3.30.70.100">
    <property type="match status" value="1"/>
</dbReference>
<evidence type="ECO:0000256" key="6">
    <source>
        <dbReference type="ARBA" id="ARBA00023136"/>
    </source>
</evidence>
<evidence type="ECO:0000256" key="1">
    <source>
        <dbReference type="ARBA" id="ARBA00004651"/>
    </source>
</evidence>
<name>A0ABR5TKA0_9EURY</name>
<evidence type="ECO:0000256" key="3">
    <source>
        <dbReference type="ARBA" id="ARBA00022475"/>
    </source>
</evidence>
<dbReference type="EMBL" id="LHYI01000019">
    <property type="protein sequence ID" value="KXB08419.1"/>
    <property type="molecule type" value="Genomic_DNA"/>
</dbReference>
<feature type="transmembrane region" description="Helical" evidence="7">
    <location>
        <begin position="94"/>
        <end position="113"/>
    </location>
</feature>
<comment type="similarity">
    <text evidence="2">Belongs to the MscS (TC 1.A.23) family.</text>
</comment>
<evidence type="ECO:0000256" key="7">
    <source>
        <dbReference type="SAM" id="Phobius"/>
    </source>
</evidence>
<evidence type="ECO:0000256" key="2">
    <source>
        <dbReference type="ARBA" id="ARBA00008017"/>
    </source>
</evidence>
<dbReference type="InterPro" id="IPR006685">
    <property type="entry name" value="MscS_channel_2nd"/>
</dbReference>
<dbReference type="InterPro" id="IPR011066">
    <property type="entry name" value="MscS_channel_C_sf"/>
</dbReference>
<dbReference type="InterPro" id="IPR010920">
    <property type="entry name" value="LSM_dom_sf"/>
</dbReference>
<evidence type="ECO:0000313" key="11">
    <source>
        <dbReference type="Proteomes" id="UP000070633"/>
    </source>
</evidence>
<comment type="caution">
    <text evidence="10">The sequence shown here is derived from an EMBL/GenBank/DDBJ whole genome shotgun (WGS) entry which is preliminary data.</text>
</comment>